<evidence type="ECO:0000256" key="5">
    <source>
        <dbReference type="ARBA" id="ARBA00023015"/>
    </source>
</evidence>
<dbReference type="Proteomes" id="UP000243024">
    <property type="component" value="Unassembled WGS sequence"/>
</dbReference>
<dbReference type="GO" id="GO:0032993">
    <property type="term" value="C:protein-DNA complex"/>
    <property type="evidence" value="ECO:0007669"/>
    <property type="project" value="TreeGrafter"/>
</dbReference>
<evidence type="ECO:0000256" key="6">
    <source>
        <dbReference type="ARBA" id="ARBA00023125"/>
    </source>
</evidence>
<dbReference type="GO" id="GO:0000156">
    <property type="term" value="F:phosphorelay response regulator activity"/>
    <property type="evidence" value="ECO:0007669"/>
    <property type="project" value="TreeGrafter"/>
</dbReference>
<dbReference type="InterPro" id="IPR011006">
    <property type="entry name" value="CheY-like_superfamily"/>
</dbReference>
<evidence type="ECO:0000313" key="14">
    <source>
        <dbReference type="Proteomes" id="UP000243024"/>
    </source>
</evidence>
<dbReference type="PROSITE" id="PS51755">
    <property type="entry name" value="OMPR_PHOB"/>
    <property type="match status" value="1"/>
</dbReference>
<evidence type="ECO:0000313" key="13">
    <source>
        <dbReference type="EMBL" id="OAR04164.1"/>
    </source>
</evidence>
<dbReference type="PANTHER" id="PTHR48111">
    <property type="entry name" value="REGULATOR OF RPOS"/>
    <property type="match status" value="1"/>
</dbReference>
<dbReference type="GO" id="GO:0000987">
    <property type="term" value="F:cis-regulatory region sequence-specific DNA binding"/>
    <property type="evidence" value="ECO:0007669"/>
    <property type="project" value="UniProtKB-ARBA"/>
</dbReference>
<dbReference type="InterPro" id="IPR016032">
    <property type="entry name" value="Sig_transdc_resp-reg_C-effctor"/>
</dbReference>
<dbReference type="InterPro" id="IPR039420">
    <property type="entry name" value="WalR-like"/>
</dbReference>
<dbReference type="GO" id="GO:0005829">
    <property type="term" value="C:cytosol"/>
    <property type="evidence" value="ECO:0007669"/>
    <property type="project" value="TreeGrafter"/>
</dbReference>
<comment type="subcellular location">
    <subcellularLocation>
        <location evidence="1">Cytoplasm</location>
    </subcellularLocation>
</comment>
<keyword evidence="6 9" id="KW-0238">DNA-binding</keyword>
<dbReference type="GO" id="GO:0042802">
    <property type="term" value="F:identical protein binding"/>
    <property type="evidence" value="ECO:0007669"/>
    <property type="project" value="UniProtKB-ARBA"/>
</dbReference>
<dbReference type="FunFam" id="1.10.10.10:FF:000018">
    <property type="entry name" value="DNA-binding response regulator ResD"/>
    <property type="match status" value="1"/>
</dbReference>
<evidence type="ECO:0000259" key="11">
    <source>
        <dbReference type="PROSITE" id="PS51755"/>
    </source>
</evidence>
<dbReference type="OrthoDB" id="9790442at2"/>
<keyword evidence="5" id="KW-0805">Transcription regulation</keyword>
<dbReference type="SMART" id="SM00448">
    <property type="entry name" value="REC"/>
    <property type="match status" value="1"/>
</dbReference>
<dbReference type="Gene3D" id="1.10.10.10">
    <property type="entry name" value="Winged helix-like DNA-binding domain superfamily/Winged helix DNA-binding domain"/>
    <property type="match status" value="1"/>
</dbReference>
<dbReference type="Gene3D" id="6.10.250.690">
    <property type="match status" value="1"/>
</dbReference>
<dbReference type="PROSITE" id="PS50110">
    <property type="entry name" value="RESPONSE_REGULATORY"/>
    <property type="match status" value="1"/>
</dbReference>
<reference evidence="12" key="2">
    <citation type="journal article" date="2021" name="Microbiology">
        <title>Metagenomic Analysis of the Microbial Community in the Underground Coal Fire Area (Kemerovo Region, Russia) Revealed Predominance of Thermophilic Members of the Phyla Deinococcus-thermus, Aquificae, and Firmicutes.</title>
        <authorList>
            <person name="Kadnikov V."/>
            <person name="Mardanov A.V."/>
            <person name="Beletsky A.V."/>
            <person name="Karnachuk O.V."/>
            <person name="Ravin N.V."/>
        </authorList>
    </citation>
    <scope>NUCLEOTIDE SEQUENCE</scope>
    <source>
        <strain evidence="12">RBS10-49</strain>
    </source>
</reference>
<dbReference type="InterPro" id="IPR036388">
    <property type="entry name" value="WH-like_DNA-bd_sf"/>
</dbReference>
<dbReference type="GO" id="GO:0045893">
    <property type="term" value="P:positive regulation of DNA-templated transcription"/>
    <property type="evidence" value="ECO:0007669"/>
    <property type="project" value="UniProtKB-ARBA"/>
</dbReference>
<dbReference type="Gene3D" id="3.40.50.2300">
    <property type="match status" value="1"/>
</dbReference>
<sequence>MEPRPETILIIEDEAPIADIVAYHLEKAGFRVRVAADGATGLARAAEDGVDLVILDLMLPELDGLDVLRRLRNVRNVPVIIVSARDAEADKVVGLELGADDYVTKPFSARELIARVRAQLRRAKAPAQEASRLQVFDLVIDLKAVAVTKKGRPVALTPREFDVLVELARHRGQVLSREQLLGRVWGYGFVGDVRTVDVTVRRLREKVEDDPGAPRIVLTRRGVGYFIPKDEGPGP</sequence>
<evidence type="ECO:0000256" key="1">
    <source>
        <dbReference type="ARBA" id="ARBA00004496"/>
    </source>
</evidence>
<dbReference type="EMBL" id="JAHHQF010000050">
    <property type="protein sequence ID" value="MBT9282127.1"/>
    <property type="molecule type" value="Genomic_DNA"/>
</dbReference>
<keyword evidence="2" id="KW-0963">Cytoplasm</keyword>
<dbReference type="SMART" id="SM00862">
    <property type="entry name" value="Trans_reg_C"/>
    <property type="match status" value="1"/>
</dbReference>
<dbReference type="AlphaFoldDB" id="A0A179IRS7"/>
<dbReference type="SUPFAM" id="SSF46894">
    <property type="entry name" value="C-terminal effector domain of the bipartite response regulators"/>
    <property type="match status" value="1"/>
</dbReference>
<evidence type="ECO:0000256" key="7">
    <source>
        <dbReference type="ARBA" id="ARBA00023163"/>
    </source>
</evidence>
<feature type="domain" description="Response regulatory" evidence="10">
    <location>
        <begin position="7"/>
        <end position="120"/>
    </location>
</feature>
<dbReference type="PANTHER" id="PTHR48111:SF1">
    <property type="entry name" value="TWO-COMPONENT RESPONSE REGULATOR ORR33"/>
    <property type="match status" value="1"/>
</dbReference>
<dbReference type="InterPro" id="IPR001789">
    <property type="entry name" value="Sig_transdc_resp-reg_receiver"/>
</dbReference>
<keyword evidence="7" id="KW-0804">Transcription</keyword>
<proteinExistence type="predicted"/>
<name>A0A179IRS7_HYDSH</name>
<comment type="caution">
    <text evidence="13">The sequence shown here is derived from an EMBL/GenBank/DDBJ whole genome shotgun (WGS) entry which is preliminary data.</text>
</comment>
<keyword evidence="3 8" id="KW-0597">Phosphoprotein</keyword>
<evidence type="ECO:0000259" key="10">
    <source>
        <dbReference type="PROSITE" id="PS50110"/>
    </source>
</evidence>
<dbReference type="Proteomes" id="UP000748108">
    <property type="component" value="Unassembled WGS sequence"/>
</dbReference>
<dbReference type="FunFam" id="3.40.50.2300:FF:000021">
    <property type="entry name" value="Two-component system response regulator KdpE"/>
    <property type="match status" value="1"/>
</dbReference>
<dbReference type="RefSeq" id="WP_066201418.1">
    <property type="nucleotide sequence ID" value="NZ_CBCSAS010000008.1"/>
</dbReference>
<feature type="domain" description="OmpR/PhoB-type" evidence="11">
    <location>
        <begin position="130"/>
        <end position="229"/>
    </location>
</feature>
<accession>A0A179IRS7</accession>
<dbReference type="CDD" id="cd00383">
    <property type="entry name" value="trans_reg_C"/>
    <property type="match status" value="1"/>
</dbReference>
<dbReference type="SUPFAM" id="SSF52172">
    <property type="entry name" value="CheY-like"/>
    <property type="match status" value="1"/>
</dbReference>
<gene>
    <name evidence="12" type="ORF">KM312_05660</name>
    <name evidence="13" type="ORF">SA87_06815</name>
</gene>
<feature type="modified residue" description="4-aspartylphosphate" evidence="8">
    <location>
        <position position="56"/>
    </location>
</feature>
<evidence type="ECO:0000256" key="2">
    <source>
        <dbReference type="ARBA" id="ARBA00022490"/>
    </source>
</evidence>
<protein>
    <submittedName>
        <fullName evidence="13">PhoP family transcriptional regulator</fullName>
    </submittedName>
    <submittedName>
        <fullName evidence="12">Response regulator transcription factor</fullName>
    </submittedName>
</protein>
<evidence type="ECO:0000256" key="8">
    <source>
        <dbReference type="PROSITE-ProRule" id="PRU00169"/>
    </source>
</evidence>
<evidence type="ECO:0000256" key="3">
    <source>
        <dbReference type="ARBA" id="ARBA00022553"/>
    </source>
</evidence>
<dbReference type="Pfam" id="PF00072">
    <property type="entry name" value="Response_reg"/>
    <property type="match status" value="1"/>
</dbReference>
<evidence type="ECO:0000256" key="9">
    <source>
        <dbReference type="PROSITE-ProRule" id="PRU01091"/>
    </source>
</evidence>
<reference evidence="13 14" key="1">
    <citation type="submission" date="2015-09" db="EMBL/GenBank/DDBJ databases">
        <title>Draft genome sequence of Hydrogenibacillus schlegelii DSM 2000.</title>
        <authorList>
            <person name="Hemp J."/>
        </authorList>
    </citation>
    <scope>NUCLEOTIDE SEQUENCE [LARGE SCALE GENOMIC DNA]</scope>
    <source>
        <strain evidence="13 14">MA 48</strain>
    </source>
</reference>
<evidence type="ECO:0000313" key="12">
    <source>
        <dbReference type="EMBL" id="MBT9282127.1"/>
    </source>
</evidence>
<dbReference type="STRING" id="1484.SA87_06815"/>
<dbReference type="EMBL" id="JXBB01000023">
    <property type="protein sequence ID" value="OAR04164.1"/>
    <property type="molecule type" value="Genomic_DNA"/>
</dbReference>
<dbReference type="InterPro" id="IPR001867">
    <property type="entry name" value="OmpR/PhoB-type_DNA-bd"/>
</dbReference>
<keyword evidence="14" id="KW-1185">Reference proteome</keyword>
<organism evidence="13 14">
    <name type="scientific">Hydrogenibacillus schlegelii</name>
    <name type="common">Bacillus schlegelii</name>
    <dbReference type="NCBI Taxonomy" id="1484"/>
    <lineage>
        <taxon>Bacteria</taxon>
        <taxon>Bacillati</taxon>
        <taxon>Bacillota</taxon>
        <taxon>Bacilli</taxon>
        <taxon>Bacillales</taxon>
        <taxon>Bacillales Family X. Incertae Sedis</taxon>
        <taxon>Hydrogenibacillus</taxon>
    </lineage>
</organism>
<keyword evidence="4" id="KW-0902">Two-component regulatory system</keyword>
<feature type="DNA-binding region" description="OmpR/PhoB-type" evidence="9">
    <location>
        <begin position="130"/>
        <end position="229"/>
    </location>
</feature>
<dbReference type="Pfam" id="PF00486">
    <property type="entry name" value="Trans_reg_C"/>
    <property type="match status" value="1"/>
</dbReference>
<evidence type="ECO:0000256" key="4">
    <source>
        <dbReference type="ARBA" id="ARBA00023012"/>
    </source>
</evidence>